<proteinExistence type="predicted"/>
<reference evidence="3" key="1">
    <citation type="journal article" date="2011" name="Nature">
        <title>Genome sequence and analysis of the tuber crop potato.</title>
        <authorList>
            <consortium name="The Potato Genome Sequencing Consortium"/>
        </authorList>
    </citation>
    <scope>NUCLEOTIDE SEQUENCE [LARGE SCALE GENOMIC DNA]</scope>
    <source>
        <strain evidence="3">cv. DM1-3 516 R44</strain>
    </source>
</reference>
<reference evidence="2" key="2">
    <citation type="submission" date="2015-06" db="UniProtKB">
        <authorList>
            <consortium name="EnsemblPlants"/>
        </authorList>
    </citation>
    <scope>IDENTIFICATION</scope>
    <source>
        <strain evidence="2">DM1-3 516 R44</strain>
    </source>
</reference>
<evidence type="ECO:0000313" key="3">
    <source>
        <dbReference type="Proteomes" id="UP000011115"/>
    </source>
</evidence>
<dbReference type="PaxDb" id="4113-PGSC0003DMT400095002"/>
<evidence type="ECO:0000313" key="2">
    <source>
        <dbReference type="EnsemblPlants" id="PGSC0003DMT400095002"/>
    </source>
</evidence>
<dbReference type="EnsemblPlants" id="PGSC0003DMT400095002">
    <property type="protein sequence ID" value="PGSC0003DMT400095002"/>
    <property type="gene ID" value="PGSC0003DMG400044573"/>
</dbReference>
<dbReference type="Gramene" id="PGSC0003DMT400095002">
    <property type="protein sequence ID" value="PGSC0003DMT400095002"/>
    <property type="gene ID" value="PGSC0003DMG400044573"/>
</dbReference>
<name>M1DVC9_SOLTU</name>
<keyword evidence="3" id="KW-1185">Reference proteome</keyword>
<dbReference type="Proteomes" id="UP000011115">
    <property type="component" value="Unassembled WGS sequence"/>
</dbReference>
<sequence length="85" mass="9244">MEALKKFTKCETTDVDYGSIAKSATGSGDNEQATLSDEATSSESVLAPQNDDPTPVAGEPNRWCVEGQLQIYRDAKMKNDKEKMA</sequence>
<organism evidence="2 3">
    <name type="scientific">Solanum tuberosum</name>
    <name type="common">Potato</name>
    <dbReference type="NCBI Taxonomy" id="4113"/>
    <lineage>
        <taxon>Eukaryota</taxon>
        <taxon>Viridiplantae</taxon>
        <taxon>Streptophyta</taxon>
        <taxon>Embryophyta</taxon>
        <taxon>Tracheophyta</taxon>
        <taxon>Spermatophyta</taxon>
        <taxon>Magnoliopsida</taxon>
        <taxon>eudicotyledons</taxon>
        <taxon>Gunneridae</taxon>
        <taxon>Pentapetalae</taxon>
        <taxon>asterids</taxon>
        <taxon>lamiids</taxon>
        <taxon>Solanales</taxon>
        <taxon>Solanaceae</taxon>
        <taxon>Solanoideae</taxon>
        <taxon>Solaneae</taxon>
        <taxon>Solanum</taxon>
    </lineage>
</organism>
<dbReference type="InParanoid" id="M1DVC9"/>
<feature type="compositionally biased region" description="Polar residues" evidence="1">
    <location>
        <begin position="22"/>
        <end position="44"/>
    </location>
</feature>
<dbReference type="HOGENOM" id="CLU_2517012_0_0_1"/>
<feature type="region of interest" description="Disordered" evidence="1">
    <location>
        <begin position="19"/>
        <end position="60"/>
    </location>
</feature>
<protein>
    <recommendedName>
        <fullName evidence="4">Integrase core domain containing protein</fullName>
    </recommendedName>
</protein>
<evidence type="ECO:0008006" key="4">
    <source>
        <dbReference type="Google" id="ProtNLM"/>
    </source>
</evidence>
<dbReference type="AlphaFoldDB" id="M1DVC9"/>
<accession>M1DVC9</accession>
<evidence type="ECO:0000256" key="1">
    <source>
        <dbReference type="SAM" id="MobiDB-lite"/>
    </source>
</evidence>